<evidence type="ECO:0000313" key="1">
    <source>
        <dbReference type="EMBL" id="KAJ2905948.1"/>
    </source>
</evidence>
<accession>A0AAD5WV63</accession>
<proteinExistence type="predicted"/>
<dbReference type="Proteomes" id="UP001201980">
    <property type="component" value="Unassembled WGS sequence"/>
</dbReference>
<dbReference type="AlphaFoldDB" id="A0AAD5WV63"/>
<organism evidence="1 2">
    <name type="scientific">Zalerion maritima</name>
    <dbReference type="NCBI Taxonomy" id="339359"/>
    <lineage>
        <taxon>Eukaryota</taxon>
        <taxon>Fungi</taxon>
        <taxon>Dikarya</taxon>
        <taxon>Ascomycota</taxon>
        <taxon>Pezizomycotina</taxon>
        <taxon>Sordariomycetes</taxon>
        <taxon>Lulworthiomycetidae</taxon>
        <taxon>Lulworthiales</taxon>
        <taxon>Lulworthiaceae</taxon>
        <taxon>Zalerion</taxon>
    </lineage>
</organism>
<dbReference type="EMBL" id="JAKWBI020000021">
    <property type="protein sequence ID" value="KAJ2905948.1"/>
    <property type="molecule type" value="Genomic_DNA"/>
</dbReference>
<gene>
    <name evidence="1" type="ORF">MKZ38_003736</name>
</gene>
<reference evidence="1" key="1">
    <citation type="submission" date="2022-07" db="EMBL/GenBank/DDBJ databases">
        <title>Draft genome sequence of Zalerion maritima ATCC 34329, a (micro)plastics degrading marine fungus.</title>
        <authorList>
            <person name="Paco A."/>
            <person name="Goncalves M.F.M."/>
            <person name="Rocha-Santos T.A.P."/>
            <person name="Alves A."/>
        </authorList>
    </citation>
    <scope>NUCLEOTIDE SEQUENCE</scope>
    <source>
        <strain evidence="1">ATCC 34329</strain>
    </source>
</reference>
<name>A0AAD5WV63_9PEZI</name>
<keyword evidence="2" id="KW-1185">Reference proteome</keyword>
<sequence length="117" mass="13351">MLLFKHVDLTRILEQAPSGENNVRGYVYDLDKHPGWAVTSDDSPRLTVPTPYVATNVNGKRKGNGHWERPPIVATQISIIFNWLGLLGENPAPRVHRCVRKHHEWLIVADKYPTTYV</sequence>
<protein>
    <submittedName>
        <fullName evidence="1">Uncharacterized protein</fullName>
    </submittedName>
</protein>
<comment type="caution">
    <text evidence="1">The sequence shown here is derived from an EMBL/GenBank/DDBJ whole genome shotgun (WGS) entry which is preliminary data.</text>
</comment>
<evidence type="ECO:0000313" key="2">
    <source>
        <dbReference type="Proteomes" id="UP001201980"/>
    </source>
</evidence>